<proteinExistence type="predicted"/>
<name>A0A1H7MPS0_RUMAL</name>
<accession>A0A1H7MPS0</accession>
<reference evidence="1 2" key="1">
    <citation type="submission" date="2016-10" db="EMBL/GenBank/DDBJ databases">
        <authorList>
            <person name="de Groot N.N."/>
        </authorList>
    </citation>
    <scope>NUCLEOTIDE SEQUENCE [LARGE SCALE GENOMIC DNA]</scope>
    <source>
        <strain evidence="1 2">KH2T6</strain>
    </source>
</reference>
<organism evidence="1 2">
    <name type="scientific">Ruminococcus albus</name>
    <dbReference type="NCBI Taxonomy" id="1264"/>
    <lineage>
        <taxon>Bacteria</taxon>
        <taxon>Bacillati</taxon>
        <taxon>Bacillota</taxon>
        <taxon>Clostridia</taxon>
        <taxon>Eubacteriales</taxon>
        <taxon>Oscillospiraceae</taxon>
        <taxon>Ruminococcus</taxon>
    </lineage>
</organism>
<dbReference type="AlphaFoldDB" id="A0A1H7MPS0"/>
<dbReference type="RefSeq" id="WP_074834327.1">
    <property type="nucleotide sequence ID" value="NZ_FOAT01000012.1"/>
</dbReference>
<dbReference type="EMBL" id="FOAT01000012">
    <property type="protein sequence ID" value="SEL13111.1"/>
    <property type="molecule type" value="Genomic_DNA"/>
</dbReference>
<dbReference type="GO" id="GO:0005198">
    <property type="term" value="F:structural molecule activity"/>
    <property type="evidence" value="ECO:0007669"/>
    <property type="project" value="InterPro"/>
</dbReference>
<dbReference type="Pfam" id="PF06152">
    <property type="entry name" value="Phage_min_cap2"/>
    <property type="match status" value="1"/>
</dbReference>
<evidence type="ECO:0000313" key="1">
    <source>
        <dbReference type="EMBL" id="SEL13111.1"/>
    </source>
</evidence>
<dbReference type="Proteomes" id="UP000186015">
    <property type="component" value="Unassembled WGS sequence"/>
</dbReference>
<gene>
    <name evidence="1" type="ORF">SAMN05216469_11285</name>
</gene>
<protein>
    <submittedName>
        <fullName evidence="1">Phage minor capsid protein 2</fullName>
    </submittedName>
</protein>
<sequence length="403" mass="45990">MLTPEEIDALIEPMQPLIDDLNTFILKDIVSRLMARLKHEDPFKLSQSDIWQLEVLKEANAHYEAVKSKLAKWTGKADREIAAIFEDAGITAWDADRAIYEAQGTKTLPINKLPRMVQIMQDTMQRTYGTFHNLTRTTAHSSQQRFIRLLDEAHMKVVTGATSYQEAVRQAVDELCKTQLTITYGDAPSGQYVYHKDTIEVATLRAVRTGTAQACGNISLQGMIDNEHDVIQVSGHMGARYGDGGHNPGNHFWWQAKQYSRTGKTKELPNFDVCGYGTGEGLCGWNCRHSFGPGILGRNPYEKFDTEENQKAYDLSQKQRAMERKIRRDKENVVGRDTALRNCPASEREKYQADYDRAVSLLRKHMKAYNDFCKANNLKKQYDRLENAKYTRLMRTQSHATAR</sequence>
<dbReference type="OrthoDB" id="3197444at2"/>
<dbReference type="InterPro" id="IPR009319">
    <property type="entry name" value="Phage_A118_VSP1"/>
</dbReference>
<evidence type="ECO:0000313" key="2">
    <source>
        <dbReference type="Proteomes" id="UP000186015"/>
    </source>
</evidence>